<dbReference type="GO" id="GO:0006508">
    <property type="term" value="P:proteolysis"/>
    <property type="evidence" value="ECO:0007669"/>
    <property type="project" value="InterPro"/>
</dbReference>
<feature type="domain" description="PDZ" evidence="5">
    <location>
        <begin position="662"/>
        <end position="723"/>
    </location>
</feature>
<dbReference type="InterPro" id="IPR011989">
    <property type="entry name" value="ARM-like"/>
</dbReference>
<feature type="compositionally biased region" description="Low complexity" evidence="4">
    <location>
        <begin position="1"/>
        <end position="17"/>
    </location>
</feature>
<accession>A0AAV1YMI9</accession>
<dbReference type="InterPro" id="IPR058678">
    <property type="entry name" value="ARM_PUB"/>
</dbReference>
<evidence type="ECO:0000256" key="3">
    <source>
        <dbReference type="PROSITE-ProRule" id="PRU00259"/>
    </source>
</evidence>
<keyword evidence="7" id="KW-1185">Reference proteome</keyword>
<dbReference type="SMART" id="SM00185">
    <property type="entry name" value="ARM"/>
    <property type="match status" value="4"/>
</dbReference>
<dbReference type="PROSITE" id="PS50106">
    <property type="entry name" value="PDZ"/>
    <property type="match status" value="1"/>
</dbReference>
<dbReference type="CDD" id="cd06787">
    <property type="entry name" value="cpPDZ_AthDEGP7-like"/>
    <property type="match status" value="1"/>
</dbReference>
<dbReference type="PANTHER" id="PTHR46366">
    <property type="entry name" value="PRO-APOPTOTIC SERINE PROTEASE NMA111"/>
    <property type="match status" value="1"/>
</dbReference>
<dbReference type="InterPro" id="IPR016024">
    <property type="entry name" value="ARM-type_fold"/>
</dbReference>
<dbReference type="CDD" id="cd06786">
    <property type="entry name" value="cpPDZ1_ScNma111-like"/>
    <property type="match status" value="1"/>
</dbReference>
<reference evidence="6 7" key="1">
    <citation type="submission" date="2024-03" db="EMBL/GenBank/DDBJ databases">
        <authorList>
            <person name="Martinez-Hernandez J."/>
        </authorList>
    </citation>
    <scope>NUCLEOTIDE SEQUENCE [LARGE SCALE GENOMIC DNA]</scope>
</reference>
<dbReference type="Proteomes" id="UP001497480">
    <property type="component" value="Unassembled WGS sequence"/>
</dbReference>
<dbReference type="InterPro" id="IPR009003">
    <property type="entry name" value="Peptidase_S1_PA"/>
</dbReference>
<evidence type="ECO:0000256" key="2">
    <source>
        <dbReference type="ARBA" id="ARBA00022737"/>
    </source>
</evidence>
<dbReference type="Pfam" id="PF12812">
    <property type="entry name" value="PDZ_1"/>
    <property type="match status" value="2"/>
</dbReference>
<feature type="compositionally biased region" description="Basic and acidic residues" evidence="4">
    <location>
        <begin position="18"/>
        <end position="30"/>
    </location>
</feature>
<dbReference type="PANTHER" id="PTHR46366:SF1">
    <property type="entry name" value="PDZ DOMAIN-CONTAINING PROTEIN C1685.05"/>
    <property type="match status" value="1"/>
</dbReference>
<feature type="repeat" description="ARM" evidence="3">
    <location>
        <begin position="115"/>
        <end position="157"/>
    </location>
</feature>
<dbReference type="PRINTS" id="PR00834">
    <property type="entry name" value="PROTEASES2C"/>
</dbReference>
<dbReference type="Gene3D" id="2.30.42.10">
    <property type="match status" value="3"/>
</dbReference>
<comment type="similarity">
    <text evidence="1">Belongs to the peptidase S1C family.</text>
</comment>
<dbReference type="FunFam" id="1.25.10.10:FF:000300">
    <property type="entry name" value="U-box domain-containing protein 4"/>
    <property type="match status" value="1"/>
</dbReference>
<dbReference type="Pfam" id="PF25598">
    <property type="entry name" value="ARM_PUB"/>
    <property type="match status" value="1"/>
</dbReference>
<evidence type="ECO:0000313" key="7">
    <source>
        <dbReference type="Proteomes" id="UP001497480"/>
    </source>
</evidence>
<dbReference type="EMBL" id="CAXHTB010000026">
    <property type="protein sequence ID" value="CAL0334839.1"/>
    <property type="molecule type" value="Genomic_DNA"/>
</dbReference>
<protein>
    <recommendedName>
        <fullName evidence="5">PDZ domain-containing protein</fullName>
    </recommendedName>
</protein>
<evidence type="ECO:0000256" key="1">
    <source>
        <dbReference type="ARBA" id="ARBA00010541"/>
    </source>
</evidence>
<dbReference type="InterPro" id="IPR000225">
    <property type="entry name" value="Armadillo"/>
</dbReference>
<dbReference type="SUPFAM" id="SSF50156">
    <property type="entry name" value="PDZ domain-like"/>
    <property type="match status" value="3"/>
</dbReference>
<proteinExistence type="inferred from homology"/>
<organism evidence="6 7">
    <name type="scientific">Lupinus luteus</name>
    <name type="common">European yellow lupine</name>
    <dbReference type="NCBI Taxonomy" id="3873"/>
    <lineage>
        <taxon>Eukaryota</taxon>
        <taxon>Viridiplantae</taxon>
        <taxon>Streptophyta</taxon>
        <taxon>Embryophyta</taxon>
        <taxon>Tracheophyta</taxon>
        <taxon>Spermatophyta</taxon>
        <taxon>Magnoliopsida</taxon>
        <taxon>eudicotyledons</taxon>
        <taxon>Gunneridae</taxon>
        <taxon>Pentapetalae</taxon>
        <taxon>rosids</taxon>
        <taxon>fabids</taxon>
        <taxon>Fabales</taxon>
        <taxon>Fabaceae</taxon>
        <taxon>Papilionoideae</taxon>
        <taxon>50 kb inversion clade</taxon>
        <taxon>genistoids sensu lato</taxon>
        <taxon>core genistoids</taxon>
        <taxon>Genisteae</taxon>
        <taxon>Lupinus</taxon>
    </lineage>
</organism>
<dbReference type="InterPro" id="IPR043504">
    <property type="entry name" value="Peptidase_S1_PA_chymotrypsin"/>
</dbReference>
<dbReference type="GO" id="GO:0004252">
    <property type="term" value="F:serine-type endopeptidase activity"/>
    <property type="evidence" value="ECO:0007669"/>
    <property type="project" value="InterPro"/>
</dbReference>
<gene>
    <name evidence="6" type="ORF">LLUT_LOCUS35899</name>
</gene>
<sequence length="1513" mass="166204">MDSPHSPSSPSSSSSSSSERDPTFEPDEPRTPLAVRRALQFLNSDEPHMRIQAARDIRRLTKTSHRCRRQLSEAVGPLVSMLRFDSAESHETVLLALLNLAVKDEKNKINIVEAGALEPIIKFLKSEDLNLQESATAALLTLSASSTNKPIISACGAIPLLVEILKDGSPQAKADAVTALANLSTHPDNLCIILDTSPTRYIVDILKTCKKSSKTAEKCCALIESLVDHDEGRTALTSEEGGVLAVVEVLESGTLQSREHAVGALLTMCNSDRCKYREPILREGVIPGLLELTVQGTPKSQTKARTLLQLLRESPYPRSEIQPDTLENIVCNIISQIDGDDQPGKAKKMLAEMVQVSMEQSLRHLQQRAIVCTPTDMPIAEQEEERGIVVMGDPVERFESDGLDSTTVIKDASADDLCMEIDPPLRENVATAEDWRKALNKVVPAVVVLRITGCRAFDTESAGASSATGFIVDKRRGIILTNRHVVKPGPVVAEAMFLNREEVPVHPIYRDPVHDFGFFRYDPGAIQFLNYEEIPLAPEAASVGLEIRVVGNDSGEKVSILAGTLARLDRDAPHYKKDSYNDFNTFYMQAASGTKGGSSGSPVIDWLGRAVALNAGSKTSSASAFFLPLERVVRALKFLQEGSETYVEKWKAVSIPRGTLQVTFLHKGFDETRRLGLGSETEQIVRHASPAGETGMLVVDSVVPGGPGHKHLEPGDILVRVNGDVITQFLKLETILDDSVNKNIELQIERGGTSKTLLLLVQDLHSITPDYFLEVSGAVIHPLSYQQARNFRFNCGLVYVTEPGYMLFRAGVPRHAIIKKFAGQEISCLEELISVLSKLSRGVRVPLEYISYMDRHRRKSVLVTVDRHEWYAPPQIYTRDDRTGLWIAKPAFQPNSLFLSSGVKDVGNLARQPVSLTEEHACGSNVSEDNNQELVDGITSLETNHEDPSAYASHQNVSDGVAKKRRVEEYLSADGSVVTDLSLNGTGESKLENSSAMQDDVLMDYQDATAAAANASFSERVIEPTLVMLEVHVPPSCMLDGVHSQHFFGTGVIIYHSQDMGLVAVDKNTVAISASDVMLSFAAFPVEIPGEVVFLHPVHNYAFISYDPSALGPVGASVIRAAELLPEPALRRGDSVYLVGLSRSLQATSRRSVVTNPCAAVNIGSADSPRYRATNMEVIELDTDFGSTFSGVLTDEQGRVQAIWGSFSTQVKFGCSTSEDHQFVRGIPIYAISQVLDVIVSGADGPPRLINGVKRPMPLLRILEVELYPTLLSKARNFGLSDNWIQALVKKDPIRRQVLRVKGCFAGSKAENLLEQGDMVLAINKEPVTCFRDIENACQALDKSYDSENDGNVHMTIFRQGREVELLVGTDVRDGNGTTRAINWCGCIVQDSHPAVRALGFLPEEGHGVYVARWCHGSPVHRYGLYALQWIVEINGKPTPNLDSFIDVTKELEHGEFVRVKTIHLNGKPRVMTLKQDLHYWPTWELRFDPDTAIWHRNIIKSLNCTTTAVVHI</sequence>
<dbReference type="Pfam" id="PF00595">
    <property type="entry name" value="PDZ"/>
    <property type="match status" value="1"/>
</dbReference>
<evidence type="ECO:0000313" key="6">
    <source>
        <dbReference type="EMBL" id="CAL0334839.1"/>
    </source>
</evidence>
<evidence type="ECO:0000259" key="5">
    <source>
        <dbReference type="PROSITE" id="PS50106"/>
    </source>
</evidence>
<dbReference type="SMART" id="SM00228">
    <property type="entry name" value="PDZ"/>
    <property type="match status" value="3"/>
</dbReference>
<dbReference type="InterPro" id="IPR036034">
    <property type="entry name" value="PDZ_sf"/>
</dbReference>
<dbReference type="SUPFAM" id="SSF48371">
    <property type="entry name" value="ARM repeat"/>
    <property type="match status" value="1"/>
</dbReference>
<dbReference type="SUPFAM" id="SSF50494">
    <property type="entry name" value="Trypsin-like serine proteases"/>
    <property type="match status" value="2"/>
</dbReference>
<comment type="caution">
    <text evidence="6">The sequence shown here is derived from an EMBL/GenBank/DDBJ whole genome shotgun (WGS) entry which is preliminary data.</text>
</comment>
<feature type="repeat" description="ARM" evidence="3">
    <location>
        <begin position="156"/>
        <end position="189"/>
    </location>
</feature>
<feature type="region of interest" description="Disordered" evidence="4">
    <location>
        <begin position="1"/>
        <end position="32"/>
    </location>
</feature>
<dbReference type="Gene3D" id="2.40.10.10">
    <property type="entry name" value="Trypsin-like serine proteases"/>
    <property type="match status" value="2"/>
</dbReference>
<dbReference type="InterPro" id="IPR001478">
    <property type="entry name" value="PDZ"/>
</dbReference>
<name>A0AAV1YMI9_LUPLU</name>
<evidence type="ECO:0000256" key="4">
    <source>
        <dbReference type="SAM" id="MobiDB-lite"/>
    </source>
</evidence>
<dbReference type="Gene3D" id="1.25.10.10">
    <property type="entry name" value="Leucine-rich Repeat Variant"/>
    <property type="match status" value="1"/>
</dbReference>
<dbReference type="InterPro" id="IPR025926">
    <property type="entry name" value="PDZ-like_dom"/>
</dbReference>
<dbReference type="Pfam" id="PF13365">
    <property type="entry name" value="Trypsin_2"/>
    <property type="match status" value="1"/>
</dbReference>
<dbReference type="InterPro" id="IPR001940">
    <property type="entry name" value="Peptidase_S1C"/>
</dbReference>
<keyword evidence="2" id="KW-0677">Repeat</keyword>
<dbReference type="PROSITE" id="PS50176">
    <property type="entry name" value="ARM_REPEAT"/>
    <property type="match status" value="2"/>
</dbReference>